<evidence type="ECO:0000256" key="5">
    <source>
        <dbReference type="PROSITE-ProRule" id="PRU10007"/>
    </source>
</evidence>
<evidence type="ECO:0000256" key="1">
    <source>
        <dbReference type="ARBA" id="ARBA00009986"/>
    </source>
</evidence>
<evidence type="ECO:0000256" key="7">
    <source>
        <dbReference type="SAM" id="MobiDB-lite"/>
    </source>
</evidence>
<name>A0ABP8IKQ8_9BACT</name>
<keyword evidence="3" id="KW-0520">NAD</keyword>
<protein>
    <recommendedName>
        <fullName evidence="4">Aldehyde dehydrogenase</fullName>
    </recommendedName>
</protein>
<evidence type="ECO:0000256" key="2">
    <source>
        <dbReference type="ARBA" id="ARBA00023002"/>
    </source>
</evidence>
<feature type="domain" description="Aldehyde dehydrogenase" evidence="8">
    <location>
        <begin position="26"/>
        <end position="457"/>
    </location>
</feature>
<comment type="similarity">
    <text evidence="1 4 6">Belongs to the aldehyde dehydrogenase family.</text>
</comment>
<dbReference type="Proteomes" id="UP001501153">
    <property type="component" value="Unassembled WGS sequence"/>
</dbReference>
<evidence type="ECO:0000259" key="8">
    <source>
        <dbReference type="Pfam" id="PF00171"/>
    </source>
</evidence>
<evidence type="ECO:0000256" key="6">
    <source>
        <dbReference type="RuleBase" id="RU003345"/>
    </source>
</evidence>
<dbReference type="InterPro" id="IPR012394">
    <property type="entry name" value="Aldehyde_DH_NAD(P)"/>
</dbReference>
<gene>
    <name evidence="9" type="ORF">GCM10023185_27910</name>
</gene>
<dbReference type="PANTHER" id="PTHR43570">
    <property type="entry name" value="ALDEHYDE DEHYDROGENASE"/>
    <property type="match status" value="1"/>
</dbReference>
<dbReference type="PIRSF" id="PIRSF036492">
    <property type="entry name" value="ALDH"/>
    <property type="match status" value="1"/>
</dbReference>
<dbReference type="PANTHER" id="PTHR43570:SF20">
    <property type="entry name" value="ALDEHYDE DEHYDROGENASE ALDX-RELATED"/>
    <property type="match status" value="1"/>
</dbReference>
<dbReference type="InterPro" id="IPR016162">
    <property type="entry name" value="Ald_DH_N"/>
</dbReference>
<proteinExistence type="inferred from homology"/>
<dbReference type="InterPro" id="IPR016161">
    <property type="entry name" value="Ald_DH/histidinol_DH"/>
</dbReference>
<dbReference type="RefSeq" id="WP_345236694.1">
    <property type="nucleotide sequence ID" value="NZ_BAABGZ010000057.1"/>
</dbReference>
<dbReference type="InterPro" id="IPR016160">
    <property type="entry name" value="Ald_DH_CS_CYS"/>
</dbReference>
<dbReference type="Gene3D" id="3.40.309.10">
    <property type="entry name" value="Aldehyde Dehydrogenase, Chain A, domain 2"/>
    <property type="match status" value="1"/>
</dbReference>
<keyword evidence="2 4" id="KW-0560">Oxidoreductase</keyword>
<dbReference type="InterPro" id="IPR016163">
    <property type="entry name" value="Ald_DH_C"/>
</dbReference>
<dbReference type="Pfam" id="PF00171">
    <property type="entry name" value="Aldedh"/>
    <property type="match status" value="1"/>
</dbReference>
<dbReference type="SUPFAM" id="SSF53720">
    <property type="entry name" value="ALDH-like"/>
    <property type="match status" value="1"/>
</dbReference>
<reference evidence="10" key="1">
    <citation type="journal article" date="2019" name="Int. J. Syst. Evol. Microbiol.">
        <title>The Global Catalogue of Microorganisms (GCM) 10K type strain sequencing project: providing services to taxonomists for standard genome sequencing and annotation.</title>
        <authorList>
            <consortium name="The Broad Institute Genomics Platform"/>
            <consortium name="The Broad Institute Genome Sequencing Center for Infectious Disease"/>
            <person name="Wu L."/>
            <person name="Ma J."/>
        </authorList>
    </citation>
    <scope>NUCLEOTIDE SEQUENCE [LARGE SCALE GENOMIC DNA]</scope>
    <source>
        <strain evidence="10">JCM 17923</strain>
    </source>
</reference>
<keyword evidence="10" id="KW-1185">Reference proteome</keyword>
<evidence type="ECO:0000313" key="9">
    <source>
        <dbReference type="EMBL" id="GAA4361066.1"/>
    </source>
</evidence>
<accession>A0ABP8IKQ8</accession>
<comment type="caution">
    <text evidence="9">The sequence shown here is derived from an EMBL/GenBank/DDBJ whole genome shotgun (WGS) entry which is preliminary data.</text>
</comment>
<dbReference type="EMBL" id="BAABGZ010000057">
    <property type="protein sequence ID" value="GAA4361066.1"/>
    <property type="molecule type" value="Genomic_DNA"/>
</dbReference>
<dbReference type="PROSITE" id="PS00687">
    <property type="entry name" value="ALDEHYDE_DEHYDR_GLU"/>
    <property type="match status" value="1"/>
</dbReference>
<dbReference type="InterPro" id="IPR029510">
    <property type="entry name" value="Ald_DH_CS_GLU"/>
</dbReference>
<evidence type="ECO:0000313" key="10">
    <source>
        <dbReference type="Proteomes" id="UP001501153"/>
    </source>
</evidence>
<organism evidence="9 10">
    <name type="scientific">Hymenobacter saemangeumensis</name>
    <dbReference type="NCBI Taxonomy" id="1084522"/>
    <lineage>
        <taxon>Bacteria</taxon>
        <taxon>Pseudomonadati</taxon>
        <taxon>Bacteroidota</taxon>
        <taxon>Cytophagia</taxon>
        <taxon>Cytophagales</taxon>
        <taxon>Hymenobacteraceae</taxon>
        <taxon>Hymenobacter</taxon>
    </lineage>
</organism>
<dbReference type="Gene3D" id="3.40.605.10">
    <property type="entry name" value="Aldehyde Dehydrogenase, Chain A, domain 1"/>
    <property type="match status" value="1"/>
</dbReference>
<evidence type="ECO:0000256" key="4">
    <source>
        <dbReference type="PIRNR" id="PIRNR036492"/>
    </source>
</evidence>
<sequence>MSAATAMPQARPTNAPTAVPAANPFQAQFEALRRHAPALRREDAQARAARLRRLADWLSSHRSDIQQALFADFRKPAEETDVTEIWASLVEIKHTIAHLAQWMKPRKVGTPLSLLGTRSWVQVEPKGVVLIIAPWNYPFYLAVDPLVSAIAAGNAAVVKPAEQTPATSALVRRMCEELFAPEEVLVVEGGKEVATDLLALPWNHIFFTGSPQIGKIVMRAAAEHLSGITLELGGKSPAVVDATADLRDAAEKIVWGKFLNAGQTCVAPDYVLVQDSAQEALLTEIRAAIQRFYNPEGAGTEQSESFARIVNQHHFGRLSALLDDARAKGATVAVGGSTNPAHNFIEPTVLTNVPEGAAILEEEIFGPLLPVLSYKTLSEAAGYINARFPPLAQYVFTSSAENRRYLLANVSAGGAAVNETIIHLAHPDLPFGGVGNSGLGKAHGHAGFLAFSNEKSVLQQRVGLTGIKMMYPPYTSKVKQLIGMLMKYL</sequence>
<dbReference type="InterPro" id="IPR015590">
    <property type="entry name" value="Aldehyde_DH_dom"/>
</dbReference>
<evidence type="ECO:0000256" key="3">
    <source>
        <dbReference type="ARBA" id="ARBA00023027"/>
    </source>
</evidence>
<feature type="active site" evidence="5">
    <location>
        <position position="231"/>
    </location>
</feature>
<feature type="region of interest" description="Disordered" evidence="7">
    <location>
        <begin position="1"/>
        <end position="20"/>
    </location>
</feature>
<dbReference type="PROSITE" id="PS00070">
    <property type="entry name" value="ALDEHYDE_DEHYDR_CYS"/>
    <property type="match status" value="1"/>
</dbReference>